<dbReference type="Gene3D" id="3.30.9.10">
    <property type="entry name" value="D-Amino Acid Oxidase, subunit A, domain 2"/>
    <property type="match status" value="1"/>
</dbReference>
<dbReference type="STRING" id="375.BKD09_RS14130"/>
<dbReference type="InterPro" id="IPR036188">
    <property type="entry name" value="FAD/NAD-bd_sf"/>
</dbReference>
<dbReference type="SUPFAM" id="SSF51905">
    <property type="entry name" value="FAD/NAD(P)-binding domain"/>
    <property type="match status" value="1"/>
</dbReference>
<comment type="caution">
    <text evidence="3">The sequence shown here is derived from an EMBL/GenBank/DDBJ whole genome shotgun (WGS) entry which is preliminary data.</text>
</comment>
<dbReference type="Pfam" id="PF01266">
    <property type="entry name" value="DAO"/>
    <property type="match status" value="1"/>
</dbReference>
<evidence type="ECO:0000256" key="1">
    <source>
        <dbReference type="ARBA" id="ARBA00023002"/>
    </source>
</evidence>
<dbReference type="AlphaFoldDB" id="A0A0A3Y4U4"/>
<dbReference type="InterPro" id="IPR006076">
    <property type="entry name" value="FAD-dep_OxRdtase"/>
</dbReference>
<reference evidence="3 4" key="1">
    <citation type="submission" date="2014-09" db="EMBL/GenBank/DDBJ databases">
        <title>Draft genome of Bradyrhizobium japonicum Is-34.</title>
        <authorList>
            <person name="Tsurumaru H."/>
            <person name="Yamakawa T."/>
            <person name="Hashimoto S."/>
            <person name="Okizaki K."/>
            <person name="Kanesaki Y."/>
            <person name="Yoshikawa H."/>
            <person name="Yajima S."/>
        </authorList>
    </citation>
    <scope>NUCLEOTIDE SEQUENCE [LARGE SCALE GENOMIC DNA]</scope>
    <source>
        <strain evidence="3 4">Is-34</strain>
    </source>
</reference>
<dbReference type="PANTHER" id="PTHR13847">
    <property type="entry name" value="SARCOSINE DEHYDROGENASE-RELATED"/>
    <property type="match status" value="1"/>
</dbReference>
<dbReference type="GO" id="GO:0016491">
    <property type="term" value="F:oxidoreductase activity"/>
    <property type="evidence" value="ECO:0007669"/>
    <property type="project" value="UniProtKB-KW"/>
</dbReference>
<dbReference type="Proteomes" id="UP000030377">
    <property type="component" value="Unassembled WGS sequence"/>
</dbReference>
<sequence length="366" mass="38603">MRVIICGGGVIGACTALFLRRRGIEVIVVERTEVAAAASGKAGGFLARDWCTGSPLDALARQSFALHAQLAEEIAGDWGYRPMTAYGGFVASDGDPRRNAPSALGWLANGVVIAQRIGTTQTTAIVHPRKFTSAVMNAAVAQGAEFRVGRITGIVRDANGTTAKGVELEGSLVEADAVVIAMGPWSLLAAQWMHLPAVYGQRSPSIVYDLGPSVPADALFLEYDENGSAVSIEVFPRADGSTHITALSDIAPLPLDPAAVTPDVDAIARLQIMCERLSPLFRPEKIIAQQACFRPVTEDGLPLIGKVPQSEGLYVATGHNVWGILNAPATGEALAQLIAKDAARVDLSPFDPARLRPLDPSLLQAR</sequence>
<dbReference type="Gene3D" id="3.50.50.60">
    <property type="entry name" value="FAD/NAD(P)-binding domain"/>
    <property type="match status" value="2"/>
</dbReference>
<feature type="domain" description="FAD dependent oxidoreductase" evidence="2">
    <location>
        <begin position="2"/>
        <end position="337"/>
    </location>
</feature>
<accession>A0A0A3Y4U4</accession>
<dbReference type="PANTHER" id="PTHR13847:SF150">
    <property type="entry name" value="OXIDOREDUCTASE TDA3-RELATED"/>
    <property type="match status" value="1"/>
</dbReference>
<evidence type="ECO:0000259" key="2">
    <source>
        <dbReference type="Pfam" id="PF01266"/>
    </source>
</evidence>
<dbReference type="RefSeq" id="WP_041953356.1">
    <property type="nucleotide sequence ID" value="NZ_JRPN01000001.1"/>
</dbReference>
<gene>
    <name evidence="3" type="ORF">MA20_02665</name>
</gene>
<dbReference type="GO" id="GO:0005737">
    <property type="term" value="C:cytoplasm"/>
    <property type="evidence" value="ECO:0007669"/>
    <property type="project" value="TreeGrafter"/>
</dbReference>
<protein>
    <submittedName>
        <fullName evidence="3">D-amino acid oxidase</fullName>
    </submittedName>
</protein>
<organism evidence="3 4">
    <name type="scientific">Bradyrhizobium japonicum</name>
    <dbReference type="NCBI Taxonomy" id="375"/>
    <lineage>
        <taxon>Bacteria</taxon>
        <taxon>Pseudomonadati</taxon>
        <taxon>Pseudomonadota</taxon>
        <taxon>Alphaproteobacteria</taxon>
        <taxon>Hyphomicrobiales</taxon>
        <taxon>Nitrobacteraceae</taxon>
        <taxon>Bradyrhizobium</taxon>
    </lineage>
</organism>
<dbReference type="EMBL" id="JRPN01000001">
    <property type="protein sequence ID" value="KGT81660.1"/>
    <property type="molecule type" value="Genomic_DNA"/>
</dbReference>
<evidence type="ECO:0000313" key="3">
    <source>
        <dbReference type="EMBL" id="KGT81660.1"/>
    </source>
</evidence>
<proteinExistence type="predicted"/>
<keyword evidence="1" id="KW-0560">Oxidoreductase</keyword>
<name>A0A0A3Y4U4_BRAJP</name>
<evidence type="ECO:0000313" key="4">
    <source>
        <dbReference type="Proteomes" id="UP000030377"/>
    </source>
</evidence>